<dbReference type="GO" id="GO:0003729">
    <property type="term" value="F:mRNA binding"/>
    <property type="evidence" value="ECO:0007669"/>
    <property type="project" value="InterPro"/>
</dbReference>
<evidence type="ECO:0008006" key="4">
    <source>
        <dbReference type="Google" id="ProtNLM"/>
    </source>
</evidence>
<dbReference type="Pfam" id="PF13812">
    <property type="entry name" value="PPR_3"/>
    <property type="match status" value="1"/>
</dbReference>
<dbReference type="Gene3D" id="1.25.40.10">
    <property type="entry name" value="Tetratricopeptide repeat domain"/>
    <property type="match status" value="1"/>
</dbReference>
<comment type="similarity">
    <text evidence="1">Belongs to the PPR family. P subfamily.</text>
</comment>
<proteinExistence type="inferred from homology"/>
<reference evidence="3" key="2">
    <citation type="journal article" date="2024" name="Plant">
        <title>Genomic evolution and insights into agronomic trait innovations of Sesamum species.</title>
        <authorList>
            <person name="Miao H."/>
            <person name="Wang L."/>
            <person name="Qu L."/>
            <person name="Liu H."/>
            <person name="Sun Y."/>
            <person name="Le M."/>
            <person name="Wang Q."/>
            <person name="Wei S."/>
            <person name="Zheng Y."/>
            <person name="Lin W."/>
            <person name="Duan Y."/>
            <person name="Cao H."/>
            <person name="Xiong S."/>
            <person name="Wang X."/>
            <person name="Wei L."/>
            <person name="Li C."/>
            <person name="Ma Q."/>
            <person name="Ju M."/>
            <person name="Zhao R."/>
            <person name="Li G."/>
            <person name="Mu C."/>
            <person name="Tian Q."/>
            <person name="Mei H."/>
            <person name="Zhang T."/>
            <person name="Gao T."/>
            <person name="Zhang H."/>
        </authorList>
    </citation>
    <scope>NUCLEOTIDE SEQUENCE</scope>
    <source>
        <strain evidence="3">G01</strain>
    </source>
</reference>
<dbReference type="InterPro" id="IPR011990">
    <property type="entry name" value="TPR-like_helical_dom_sf"/>
</dbReference>
<dbReference type="InterPro" id="IPR002885">
    <property type="entry name" value="PPR_rpt"/>
</dbReference>
<sequence>MAAARARVSLPIFRAKNPSPITESCLRFARLLIIEKHFSSSASTDIPLLLKLLKAPVSRIKATLDSEFSSESSEFPWADLLTSLNSSAPRKANLVIEWKLEKLGRENERSHDSYAQLISLCESIKNLPTAMLVFSSMEAQGVKPTSSVFNALILTSLSSGNMLTAQSLFEIMERSEDCRPDSDTYNAFILAYAKSGNQSATEAWLTAKVASGFSADAQTSKYDQKGCGLYLELGLVEELEELLVNLTESDQSSEVLSLLHCSIIRMYADTDRLDDVEYSVGRMLKHGIAFSCSEDVEKVICSYFRREAYDRLELFLERIKDSHKLTRSIYDLLGAGYRRAGLMEKLNMLVNEMKVAGFV</sequence>
<evidence type="ECO:0000256" key="1">
    <source>
        <dbReference type="ARBA" id="ARBA00007626"/>
    </source>
</evidence>
<dbReference type="Pfam" id="PF01535">
    <property type="entry name" value="PPR"/>
    <property type="match status" value="1"/>
</dbReference>
<protein>
    <recommendedName>
        <fullName evidence="4">Pentatricopeptide repeat-containing protein</fullName>
    </recommendedName>
</protein>
<gene>
    <name evidence="3" type="ORF">Sangu_1621500</name>
</gene>
<organism evidence="3">
    <name type="scientific">Sesamum angustifolium</name>
    <dbReference type="NCBI Taxonomy" id="2727405"/>
    <lineage>
        <taxon>Eukaryota</taxon>
        <taxon>Viridiplantae</taxon>
        <taxon>Streptophyta</taxon>
        <taxon>Embryophyta</taxon>
        <taxon>Tracheophyta</taxon>
        <taxon>Spermatophyta</taxon>
        <taxon>Magnoliopsida</taxon>
        <taxon>eudicotyledons</taxon>
        <taxon>Gunneridae</taxon>
        <taxon>Pentapetalae</taxon>
        <taxon>asterids</taxon>
        <taxon>lamiids</taxon>
        <taxon>Lamiales</taxon>
        <taxon>Pedaliaceae</taxon>
        <taxon>Sesamum</taxon>
    </lineage>
</organism>
<evidence type="ECO:0000313" key="3">
    <source>
        <dbReference type="EMBL" id="KAL0330760.1"/>
    </source>
</evidence>
<keyword evidence="2" id="KW-0677">Repeat</keyword>
<name>A0AAW2MJ94_9LAMI</name>
<dbReference type="PANTHER" id="PTHR47874:SF4">
    <property type="entry name" value="EXPRESSED PROTEIN"/>
    <property type="match status" value="1"/>
</dbReference>
<dbReference type="InterPro" id="IPR044179">
    <property type="entry name" value="PPR5-like"/>
</dbReference>
<comment type="caution">
    <text evidence="3">The sequence shown here is derived from an EMBL/GenBank/DDBJ whole genome shotgun (WGS) entry which is preliminary data.</text>
</comment>
<reference evidence="3" key="1">
    <citation type="submission" date="2020-06" db="EMBL/GenBank/DDBJ databases">
        <authorList>
            <person name="Li T."/>
            <person name="Hu X."/>
            <person name="Zhang T."/>
            <person name="Song X."/>
            <person name="Zhang H."/>
            <person name="Dai N."/>
            <person name="Sheng W."/>
            <person name="Hou X."/>
            <person name="Wei L."/>
        </authorList>
    </citation>
    <scope>NUCLEOTIDE SEQUENCE</scope>
    <source>
        <strain evidence="3">G01</strain>
        <tissue evidence="3">Leaf</tissue>
    </source>
</reference>
<accession>A0AAW2MJ94</accession>
<dbReference type="PANTHER" id="PTHR47874">
    <property type="entry name" value="EXPRESSED PROTEIN"/>
    <property type="match status" value="1"/>
</dbReference>
<dbReference type="EMBL" id="JACGWK010000010">
    <property type="protein sequence ID" value="KAL0330760.1"/>
    <property type="molecule type" value="Genomic_DNA"/>
</dbReference>
<evidence type="ECO:0000256" key="2">
    <source>
        <dbReference type="ARBA" id="ARBA00022737"/>
    </source>
</evidence>
<dbReference type="AlphaFoldDB" id="A0AAW2MJ94"/>